<evidence type="ECO:0000256" key="4">
    <source>
        <dbReference type="PIRSR" id="PIRSR000097-2"/>
    </source>
</evidence>
<feature type="binding site" evidence="4">
    <location>
        <position position="119"/>
    </location>
    <ligand>
        <name>substrate</name>
    </ligand>
</feature>
<dbReference type="PANTHER" id="PTHR43827:SF10">
    <property type="entry name" value="ZGC:110366"/>
    <property type="match status" value="1"/>
</dbReference>
<dbReference type="PIRSF" id="PIRSF000097">
    <property type="entry name" value="AKR"/>
    <property type="match status" value="1"/>
</dbReference>
<dbReference type="CDD" id="cd19135">
    <property type="entry name" value="AKR_CeZK1290-like"/>
    <property type="match status" value="1"/>
</dbReference>
<feature type="active site" description="Proton donor" evidence="3">
    <location>
        <position position="58"/>
    </location>
</feature>
<comment type="similarity">
    <text evidence="1">Belongs to the aldo/keto reductase family.</text>
</comment>
<dbReference type="AlphaFoldDB" id="A0AAQ4EFF6"/>
<evidence type="ECO:0000256" key="1">
    <source>
        <dbReference type="ARBA" id="ARBA00007905"/>
    </source>
</evidence>
<dbReference type="PROSITE" id="PS00062">
    <property type="entry name" value="ALDOKETO_REDUCTASE_2"/>
    <property type="match status" value="1"/>
</dbReference>
<evidence type="ECO:0000256" key="3">
    <source>
        <dbReference type="PIRSR" id="PIRSR000097-1"/>
    </source>
</evidence>
<keyword evidence="8" id="KW-1185">Reference proteome</keyword>
<dbReference type="PANTHER" id="PTHR43827">
    <property type="entry name" value="2,5-DIKETO-D-GLUCONIC ACID REDUCTASE"/>
    <property type="match status" value="1"/>
</dbReference>
<dbReference type="SUPFAM" id="SSF51430">
    <property type="entry name" value="NAD(P)-linked oxidoreductase"/>
    <property type="match status" value="1"/>
</dbReference>
<dbReference type="InterPro" id="IPR036812">
    <property type="entry name" value="NAD(P)_OxRdtase_dom_sf"/>
</dbReference>
<dbReference type="FunFam" id="3.20.20.100:FF:000015">
    <property type="entry name" value="Oxidoreductase, aldo/keto reductase family"/>
    <property type="match status" value="1"/>
</dbReference>
<reference evidence="7 8" key="1">
    <citation type="journal article" date="2023" name="Arcadia Sci">
        <title>De novo assembly of a long-read Amblyomma americanum tick genome.</title>
        <authorList>
            <person name="Chou S."/>
            <person name="Poskanzer K.E."/>
            <person name="Rollins M."/>
            <person name="Thuy-Boun P.S."/>
        </authorList>
    </citation>
    <scope>NUCLEOTIDE SEQUENCE [LARGE SCALE GENOMIC DNA]</scope>
    <source>
        <strain evidence="7">F_SG_1</strain>
        <tissue evidence="7">Salivary glands</tissue>
    </source>
</reference>
<evidence type="ECO:0000256" key="2">
    <source>
        <dbReference type="ARBA" id="ARBA00023002"/>
    </source>
</evidence>
<feature type="site" description="Lowers pKa of active site Tyr" evidence="5">
    <location>
        <position position="83"/>
    </location>
</feature>
<evidence type="ECO:0000259" key="6">
    <source>
        <dbReference type="Pfam" id="PF00248"/>
    </source>
</evidence>
<proteinExistence type="inferred from homology"/>
<dbReference type="InterPro" id="IPR023210">
    <property type="entry name" value="NADP_OxRdtase_dom"/>
</dbReference>
<comment type="caution">
    <text evidence="7">The sequence shown here is derived from an EMBL/GenBank/DDBJ whole genome shotgun (WGS) entry which is preliminary data.</text>
</comment>
<dbReference type="PRINTS" id="PR00069">
    <property type="entry name" value="ALDKETRDTASE"/>
</dbReference>
<organism evidence="7 8">
    <name type="scientific">Amblyomma americanum</name>
    <name type="common">Lone star tick</name>
    <dbReference type="NCBI Taxonomy" id="6943"/>
    <lineage>
        <taxon>Eukaryota</taxon>
        <taxon>Metazoa</taxon>
        <taxon>Ecdysozoa</taxon>
        <taxon>Arthropoda</taxon>
        <taxon>Chelicerata</taxon>
        <taxon>Arachnida</taxon>
        <taxon>Acari</taxon>
        <taxon>Parasitiformes</taxon>
        <taxon>Ixodida</taxon>
        <taxon>Ixodoidea</taxon>
        <taxon>Ixodidae</taxon>
        <taxon>Amblyomminae</taxon>
        <taxon>Amblyomma</taxon>
    </lineage>
</organism>
<dbReference type="GO" id="GO:0016491">
    <property type="term" value="F:oxidoreductase activity"/>
    <property type="evidence" value="ECO:0007669"/>
    <property type="project" value="UniProtKB-KW"/>
</dbReference>
<dbReference type="Proteomes" id="UP001321473">
    <property type="component" value="Unassembled WGS sequence"/>
</dbReference>
<dbReference type="Gene3D" id="3.20.20.100">
    <property type="entry name" value="NADP-dependent oxidoreductase domain"/>
    <property type="match status" value="1"/>
</dbReference>
<keyword evidence="2" id="KW-0560">Oxidoreductase</keyword>
<name>A0AAQ4EFF6_AMBAM</name>
<protein>
    <recommendedName>
        <fullName evidence="6">NADP-dependent oxidoreductase domain-containing protein</fullName>
    </recommendedName>
</protein>
<evidence type="ECO:0000313" key="8">
    <source>
        <dbReference type="Proteomes" id="UP001321473"/>
    </source>
</evidence>
<dbReference type="InterPro" id="IPR018170">
    <property type="entry name" value="Aldo/ket_reductase_CS"/>
</dbReference>
<sequence>METPMKCDSLQDRASLRNGVRMPILGLGTSHSGGYCHSTVVYALRDCGYRLVDTAKRYGCEHYLGQAIAESGVPREDLFVATKLWPRDYAGAGGAGPRCALRASMERLAVDYLDLYLMHWPECPSECGDRQRTLDETWRQLELLHDEGLCRAVGVSNYERDDLERLLEACSLAPHVNQVEFHPHYAPEELVRFCRSEGILFQGYSPLAKGRLLANHVVCRVAQRHRRSAAQVLVRWSLQRGVLAIPKSTRRERVRENAQVFDFELSPEDMAALETLNCGQRYIERAGVQEKIDSPLPDGYKLAGRLSLRNYS</sequence>
<evidence type="ECO:0000256" key="5">
    <source>
        <dbReference type="PIRSR" id="PIRSR000097-3"/>
    </source>
</evidence>
<dbReference type="EMBL" id="JARKHS020016944">
    <property type="protein sequence ID" value="KAK8773411.1"/>
    <property type="molecule type" value="Genomic_DNA"/>
</dbReference>
<evidence type="ECO:0000313" key="7">
    <source>
        <dbReference type="EMBL" id="KAK8773411.1"/>
    </source>
</evidence>
<accession>A0AAQ4EFF6</accession>
<dbReference type="PROSITE" id="PS00798">
    <property type="entry name" value="ALDOKETO_REDUCTASE_1"/>
    <property type="match status" value="1"/>
</dbReference>
<dbReference type="Pfam" id="PF00248">
    <property type="entry name" value="Aldo_ket_red"/>
    <property type="match status" value="1"/>
</dbReference>
<feature type="domain" description="NADP-dependent oxidoreductase" evidence="6">
    <location>
        <begin position="37"/>
        <end position="276"/>
    </location>
</feature>
<gene>
    <name evidence="7" type="ORF">V5799_012055</name>
</gene>
<dbReference type="InterPro" id="IPR020471">
    <property type="entry name" value="AKR"/>
</dbReference>